<dbReference type="PANTHER" id="PTHR46108">
    <property type="entry name" value="BLUE CHEESE"/>
    <property type="match status" value="1"/>
</dbReference>
<evidence type="ECO:0008006" key="9">
    <source>
        <dbReference type="Google" id="ProtNLM"/>
    </source>
</evidence>
<sequence>MDQGQRNVVGSGEDGGSIKNEVQGITLANTLFDVADLEAMQKRALIQSNASNMSYQEGDGRDSDEDLSDDEDDSSHRGSLADLRTSDMEPPCDTVQPTSDVREFSGALLRLLHRNDQTPHHACNAMSVTGMQKTSGVWLMCGESLTFVEGYVAIDDQQQPAKGLVDLRSGSDKPGGVILKPNPANISTPLVWRLKYHDIKQFYRIKFQLRPVGLELVDRGGWTYFCTFESCRCREDVFKALFQMPIHNSIYWAHVTPFRSTKRLRQSLTKKWLRGTLSNFEYLIELNALAGRTFNDVTQYPVFPWVLADYTSETLDLTKVSTYRDLSKPMGGLGAKRAEQFKDRYAAMSSDGFDGSPAFHYGTHYSCSAYVTYYLLRLEPFASMAQELQYVSENLHSWIDLIFGYKQRGQEAVDALNVFMHMTYEGTYVCRGGAGVLVPPRFKKAIDWGTGSVALRSVKPKAALLVCVESCHLSAVTCGAVSADGLTFVSGGDDAVVNILECTKVHGERVLTHKGKLTGHGDAVTCVAIDTAFNVILSGSKDGSAIVWDLRTRRYLRDLRGHDAPLRQVGVNAANGNLVTITTSQLRLWSINGDLLAAATAALCTTCDVWQNGVVLVTGHANGTIACWGVKYPTDAKDVCGGTATSSFVVSKPSERGGVAKKVDAVVPSCQLVVMKLLVEHRASVTALALTVDQRQVISGDADGWCMRWVDDSMTNGAT</sequence>
<evidence type="ECO:0000256" key="1">
    <source>
        <dbReference type="ARBA" id="ARBA00022574"/>
    </source>
</evidence>
<dbReference type="InterPro" id="IPR036322">
    <property type="entry name" value="WD40_repeat_dom_sf"/>
</dbReference>
<dbReference type="PROSITE" id="PS50294">
    <property type="entry name" value="WD_REPEATS_REGION"/>
    <property type="match status" value="1"/>
</dbReference>
<organism evidence="7 8">
    <name type="scientific">Aphanomyces astaci</name>
    <name type="common">Crayfish plague agent</name>
    <dbReference type="NCBI Taxonomy" id="112090"/>
    <lineage>
        <taxon>Eukaryota</taxon>
        <taxon>Sar</taxon>
        <taxon>Stramenopiles</taxon>
        <taxon>Oomycota</taxon>
        <taxon>Saprolegniomycetes</taxon>
        <taxon>Saprolegniales</taxon>
        <taxon>Verrucalvaceae</taxon>
        <taxon>Aphanomyces</taxon>
    </lineage>
</organism>
<dbReference type="PROSITE" id="PS50082">
    <property type="entry name" value="WD_REPEATS_2"/>
    <property type="match status" value="1"/>
</dbReference>
<dbReference type="InterPro" id="IPR019775">
    <property type="entry name" value="WD40_repeat_CS"/>
</dbReference>
<dbReference type="SMART" id="SM00320">
    <property type="entry name" value="WD40"/>
    <property type="match status" value="5"/>
</dbReference>
<accession>A0A418D5T8</accession>
<gene>
    <name evidence="7" type="ORF">DYB35_004515</name>
</gene>
<dbReference type="InterPro" id="IPR000409">
    <property type="entry name" value="BEACH_dom"/>
</dbReference>
<feature type="region of interest" description="Disordered" evidence="4">
    <location>
        <begin position="1"/>
        <end position="20"/>
    </location>
</feature>
<evidence type="ECO:0000259" key="5">
    <source>
        <dbReference type="PROSITE" id="PS50197"/>
    </source>
</evidence>
<evidence type="ECO:0000256" key="2">
    <source>
        <dbReference type="ARBA" id="ARBA00022737"/>
    </source>
</evidence>
<dbReference type="EMBL" id="QUTG01003861">
    <property type="protein sequence ID" value="RHY89999.1"/>
    <property type="molecule type" value="Genomic_DNA"/>
</dbReference>
<dbReference type="SUPFAM" id="SSF50729">
    <property type="entry name" value="PH domain-like"/>
    <property type="match status" value="1"/>
</dbReference>
<dbReference type="Gene3D" id="2.130.10.10">
    <property type="entry name" value="YVTN repeat-like/Quinoprotein amine dehydrogenase"/>
    <property type="match status" value="2"/>
</dbReference>
<dbReference type="CDD" id="cd06071">
    <property type="entry name" value="Beach"/>
    <property type="match status" value="1"/>
</dbReference>
<dbReference type="InterPro" id="IPR023362">
    <property type="entry name" value="PH-BEACH_dom"/>
</dbReference>
<dbReference type="PROSITE" id="PS00678">
    <property type="entry name" value="WD_REPEATS_1"/>
    <property type="match status" value="1"/>
</dbReference>
<evidence type="ECO:0000256" key="3">
    <source>
        <dbReference type="PROSITE-ProRule" id="PRU00221"/>
    </source>
</evidence>
<reference evidence="7 8" key="1">
    <citation type="submission" date="2018-08" db="EMBL/GenBank/DDBJ databases">
        <title>Aphanomyces genome sequencing and annotation.</title>
        <authorList>
            <person name="Minardi D."/>
            <person name="Oidtmann B."/>
            <person name="Van Der Giezen M."/>
            <person name="Studholme D.J."/>
        </authorList>
    </citation>
    <scope>NUCLEOTIDE SEQUENCE [LARGE SCALE GENOMIC DNA]</scope>
    <source>
        <strain evidence="7 8">Sv</strain>
    </source>
</reference>
<dbReference type="PANTHER" id="PTHR46108:SF4">
    <property type="entry name" value="BLUE CHEESE"/>
    <property type="match status" value="1"/>
</dbReference>
<dbReference type="Pfam" id="PF02138">
    <property type="entry name" value="Beach"/>
    <property type="match status" value="1"/>
</dbReference>
<proteinExistence type="predicted"/>
<feature type="domain" description="BEACH-type PH" evidence="6">
    <location>
        <begin position="114"/>
        <end position="242"/>
    </location>
</feature>
<dbReference type="SMART" id="SM01026">
    <property type="entry name" value="Beach"/>
    <property type="match status" value="1"/>
</dbReference>
<dbReference type="SUPFAM" id="SSF50978">
    <property type="entry name" value="WD40 repeat-like"/>
    <property type="match status" value="1"/>
</dbReference>
<feature type="domain" description="BEACH" evidence="5">
    <location>
        <begin position="257"/>
        <end position="554"/>
    </location>
</feature>
<dbReference type="PROSITE" id="PS50197">
    <property type="entry name" value="BEACH"/>
    <property type="match status" value="1"/>
</dbReference>
<dbReference type="InterPro" id="IPR015943">
    <property type="entry name" value="WD40/YVTN_repeat-like_dom_sf"/>
</dbReference>
<dbReference type="InterPro" id="IPR036372">
    <property type="entry name" value="BEACH_dom_sf"/>
</dbReference>
<comment type="caution">
    <text evidence="7">The sequence shown here is derived from an EMBL/GenBank/DDBJ whole genome shotgun (WGS) entry which is preliminary data.</text>
</comment>
<feature type="region of interest" description="Disordered" evidence="4">
    <location>
        <begin position="47"/>
        <end position="98"/>
    </location>
</feature>
<keyword evidence="2" id="KW-0677">Repeat</keyword>
<dbReference type="InterPro" id="IPR051944">
    <property type="entry name" value="BEACH_domain_protein"/>
</dbReference>
<dbReference type="Proteomes" id="UP000285712">
    <property type="component" value="Unassembled WGS sequence"/>
</dbReference>
<evidence type="ECO:0000313" key="8">
    <source>
        <dbReference type="Proteomes" id="UP000285712"/>
    </source>
</evidence>
<protein>
    <recommendedName>
        <fullName evidence="9">BEACH domain-containing protein</fullName>
    </recommendedName>
</protein>
<dbReference type="Pfam" id="PF00400">
    <property type="entry name" value="WD40"/>
    <property type="match status" value="3"/>
</dbReference>
<keyword evidence="1 3" id="KW-0853">WD repeat</keyword>
<feature type="repeat" description="WD" evidence="3">
    <location>
        <begin position="517"/>
        <end position="558"/>
    </location>
</feature>
<feature type="compositionally biased region" description="Acidic residues" evidence="4">
    <location>
        <begin position="62"/>
        <end position="73"/>
    </location>
</feature>
<dbReference type="InterPro" id="IPR001680">
    <property type="entry name" value="WD40_rpt"/>
</dbReference>
<evidence type="ECO:0000259" key="6">
    <source>
        <dbReference type="PROSITE" id="PS51783"/>
    </source>
</evidence>
<dbReference type="Gene3D" id="1.10.1540.10">
    <property type="entry name" value="BEACH domain"/>
    <property type="match status" value="2"/>
</dbReference>
<dbReference type="VEuPathDB" id="FungiDB:H257_04927"/>
<dbReference type="SUPFAM" id="SSF81837">
    <property type="entry name" value="BEACH domain"/>
    <property type="match status" value="1"/>
</dbReference>
<dbReference type="AlphaFoldDB" id="A0A418D5T8"/>
<dbReference type="PROSITE" id="PS51783">
    <property type="entry name" value="PH_BEACH"/>
    <property type="match status" value="1"/>
</dbReference>
<name>A0A418D5T8_APHAT</name>
<evidence type="ECO:0000256" key="4">
    <source>
        <dbReference type="SAM" id="MobiDB-lite"/>
    </source>
</evidence>
<evidence type="ECO:0000313" key="7">
    <source>
        <dbReference type="EMBL" id="RHY89999.1"/>
    </source>
</evidence>